<evidence type="ECO:0000313" key="13">
    <source>
        <dbReference type="Proteomes" id="UP000260991"/>
    </source>
</evidence>
<dbReference type="NCBIfam" id="TIGR00255">
    <property type="entry name" value="YicC/YloC family endoribonuclease"/>
    <property type="match status" value="1"/>
</dbReference>
<dbReference type="InterPro" id="IPR005229">
    <property type="entry name" value="YicC/YloC-like"/>
</dbReference>
<evidence type="ECO:0000256" key="1">
    <source>
        <dbReference type="ARBA" id="ARBA00001968"/>
    </source>
</evidence>
<dbReference type="Proteomes" id="UP000251144">
    <property type="component" value="Unassembled WGS sequence"/>
</dbReference>
<comment type="caution">
    <text evidence="8">The sequence shown here is derived from an EMBL/GenBank/DDBJ whole genome shotgun (WGS) entry which is preliminary data.</text>
</comment>
<dbReference type="Proteomes" id="UP000260991">
    <property type="component" value="Unassembled WGS sequence"/>
</dbReference>
<evidence type="ECO:0000256" key="3">
    <source>
        <dbReference type="ARBA" id="ARBA00022759"/>
    </source>
</evidence>
<dbReference type="EMBL" id="PRLA01000001">
    <property type="protein sequence ID" value="RAW53046.1"/>
    <property type="molecule type" value="Genomic_DNA"/>
</dbReference>
<protein>
    <submittedName>
        <fullName evidence="8">YicC family protein</fullName>
    </submittedName>
</protein>
<evidence type="ECO:0000256" key="5">
    <source>
        <dbReference type="ARBA" id="ARBA00035648"/>
    </source>
</evidence>
<reference evidence="11 12" key="1">
    <citation type="submission" date="2018-02" db="EMBL/GenBank/DDBJ databases">
        <title>Complete genome sequencing of Faecalibacterium prausnitzii strains isolated from the human gut.</title>
        <authorList>
            <person name="Fitzgerald B.C."/>
            <person name="Shkoporov A.N."/>
            <person name="Ross P.R."/>
            <person name="Hill C."/>
        </authorList>
    </citation>
    <scope>NUCLEOTIDE SEQUENCE [LARGE SCALE GENOMIC DNA]</scope>
    <source>
        <strain evidence="9 11">APC942/18-1</strain>
        <strain evidence="8 12">APC942/32-1</strain>
    </source>
</reference>
<dbReference type="EMBL" id="QVER01000010">
    <property type="protein sequence ID" value="RGB90960.1"/>
    <property type="molecule type" value="Genomic_DNA"/>
</dbReference>
<evidence type="ECO:0000313" key="9">
    <source>
        <dbReference type="EMBL" id="RAW53046.1"/>
    </source>
</evidence>
<evidence type="ECO:0000259" key="6">
    <source>
        <dbReference type="Pfam" id="PF03755"/>
    </source>
</evidence>
<keyword evidence="3" id="KW-0255">Endonuclease</keyword>
<organism evidence="8 12">
    <name type="scientific">Faecalibacterium prausnitzii</name>
    <dbReference type="NCBI Taxonomy" id="853"/>
    <lineage>
        <taxon>Bacteria</taxon>
        <taxon>Bacillati</taxon>
        <taxon>Bacillota</taxon>
        <taxon>Clostridia</taxon>
        <taxon>Eubacteriales</taxon>
        <taxon>Oscillospiraceae</taxon>
        <taxon>Faecalibacterium</taxon>
    </lineage>
</organism>
<dbReference type="RefSeq" id="WP_158397204.1">
    <property type="nucleotide sequence ID" value="NZ_CP026548.1"/>
</dbReference>
<comment type="similarity">
    <text evidence="5">Belongs to the YicC/YloC family.</text>
</comment>
<reference evidence="10 13" key="2">
    <citation type="submission" date="2018-08" db="EMBL/GenBank/DDBJ databases">
        <title>A genome reference for cultivated species of the human gut microbiota.</title>
        <authorList>
            <person name="Zou Y."/>
            <person name="Xue W."/>
            <person name="Luo G."/>
        </authorList>
    </citation>
    <scope>NUCLEOTIDE SEQUENCE [LARGE SCALE GENOMIC DNA]</scope>
    <source>
        <strain evidence="10 13">AF32-8AC</strain>
    </source>
</reference>
<dbReference type="OrthoDB" id="9771229at2"/>
<evidence type="ECO:0000259" key="7">
    <source>
        <dbReference type="Pfam" id="PF08340"/>
    </source>
</evidence>
<feature type="domain" description="Endoribonuclease YicC-like C-terminal" evidence="7">
    <location>
        <begin position="174"/>
        <end position="292"/>
    </location>
</feature>
<comment type="cofactor">
    <cofactor evidence="1">
        <name>a divalent metal cation</name>
        <dbReference type="ChEBI" id="CHEBI:60240"/>
    </cofactor>
</comment>
<evidence type="ECO:0000313" key="12">
    <source>
        <dbReference type="Proteomes" id="UP000251144"/>
    </source>
</evidence>
<evidence type="ECO:0000313" key="8">
    <source>
        <dbReference type="EMBL" id="RAW50397.1"/>
    </source>
</evidence>
<keyword evidence="4" id="KW-0378">Hydrolase</keyword>
<dbReference type="Pfam" id="PF08340">
    <property type="entry name" value="YicC-like_C"/>
    <property type="match status" value="1"/>
</dbReference>
<dbReference type="GO" id="GO:0016787">
    <property type="term" value="F:hydrolase activity"/>
    <property type="evidence" value="ECO:0007669"/>
    <property type="project" value="UniProtKB-KW"/>
</dbReference>
<evidence type="ECO:0000313" key="10">
    <source>
        <dbReference type="EMBL" id="RGB90960.1"/>
    </source>
</evidence>
<dbReference type="PANTHER" id="PTHR30636:SF3">
    <property type="entry name" value="UPF0701 PROTEIN YICC"/>
    <property type="match status" value="1"/>
</dbReference>
<evidence type="ECO:0000313" key="11">
    <source>
        <dbReference type="Proteomes" id="UP000250997"/>
    </source>
</evidence>
<accession>A0A329TL12</accession>
<dbReference type="GO" id="GO:0004521">
    <property type="term" value="F:RNA endonuclease activity"/>
    <property type="evidence" value="ECO:0007669"/>
    <property type="project" value="InterPro"/>
</dbReference>
<name>A0A329TL12_9FIRM</name>
<dbReference type="AlphaFoldDB" id="A0A329TL12"/>
<gene>
    <name evidence="8" type="ORF">C4N26_14020</name>
    <name evidence="9" type="ORF">C4N27_02550</name>
    <name evidence="10" type="ORF">DWZ46_09275</name>
</gene>
<dbReference type="Pfam" id="PF03755">
    <property type="entry name" value="YicC-like_N"/>
    <property type="match status" value="1"/>
</dbReference>
<evidence type="ECO:0000256" key="2">
    <source>
        <dbReference type="ARBA" id="ARBA00022722"/>
    </source>
</evidence>
<dbReference type="EMBL" id="PRLB01000020">
    <property type="protein sequence ID" value="RAW50397.1"/>
    <property type="molecule type" value="Genomic_DNA"/>
</dbReference>
<dbReference type="PANTHER" id="PTHR30636">
    <property type="entry name" value="UPF0701 PROTEIN YICC"/>
    <property type="match status" value="1"/>
</dbReference>
<dbReference type="Proteomes" id="UP000250997">
    <property type="component" value="Unassembled WGS sequence"/>
</dbReference>
<dbReference type="InterPro" id="IPR013527">
    <property type="entry name" value="YicC-like_N"/>
</dbReference>
<dbReference type="InterPro" id="IPR013551">
    <property type="entry name" value="YicC-like_C"/>
</dbReference>
<evidence type="ECO:0000256" key="4">
    <source>
        <dbReference type="ARBA" id="ARBA00022801"/>
    </source>
</evidence>
<feature type="domain" description="Endoribonuclease YicC-like N-terminal" evidence="6">
    <location>
        <begin position="2"/>
        <end position="156"/>
    </location>
</feature>
<proteinExistence type="inferred from homology"/>
<keyword evidence="2" id="KW-0540">Nuclease</keyword>
<sequence length="292" mass="33166">MILSMTGFGRGTAVLNGREITVELRSVNSRYFEYSSRIPRSCSYMDSRLKKQLNERVTRGKVELSMTIQNVEAADAEVTVNMELARSYQKALRNLSEKLCIKNDVTVSTLTRFPDVLATRHADVDEEQLWADVSAVTAQALDNFIAMRAAEGAKMKADVESRLCFLEERVGRVETLSAGRVEAYTNRLYEKLKTILEDRSIDDARVLTEAAIFGDKTAVDEETVRLRSHIAQYRSILELDEPVGRKLDFLTQELNRETNTIGSKCQDLDITRTVVDMKAEIEKIREQIQNLE</sequence>